<sequence>MAVQLQSSECSSDTQRRRLLSESDRLLESIEQLRLAGQRALPPQLAQALLNLHVQLGAAPCLRHNTLHAAHNAVFSLQNGLVSANRRNPTPRSHAGRRPGEPRVALITASASWKFLVLPARRLDAGEEWSELVEVTVERAYDRWRLAQARAVAAARGGDALAAGRLAQADAAWSNFWELRQEAEKLLGRELLLAPA</sequence>
<protein>
    <submittedName>
        <fullName evidence="1">Uncharacterized protein</fullName>
    </submittedName>
</protein>
<accession>A0A934KJQ1</accession>
<dbReference type="RefSeq" id="WP_338181019.1">
    <property type="nucleotide sequence ID" value="NZ_JAEKNQ010000051.1"/>
</dbReference>
<evidence type="ECO:0000313" key="2">
    <source>
        <dbReference type="Proteomes" id="UP000620075"/>
    </source>
</evidence>
<dbReference type="Proteomes" id="UP000620075">
    <property type="component" value="Unassembled WGS sequence"/>
</dbReference>
<dbReference type="AlphaFoldDB" id="A0A934KJQ1"/>
<organism evidence="1 2">
    <name type="scientific">Candidatus Dormiibacter inghamiae</name>
    <dbReference type="NCBI Taxonomy" id="3127013"/>
    <lineage>
        <taxon>Bacteria</taxon>
        <taxon>Bacillati</taxon>
        <taxon>Candidatus Dormiibacterota</taxon>
        <taxon>Candidatus Dormibacteria</taxon>
        <taxon>Candidatus Dormibacterales</taxon>
        <taxon>Candidatus Dormibacteraceae</taxon>
        <taxon>Candidatus Dormiibacter</taxon>
    </lineage>
</organism>
<dbReference type="EMBL" id="JAEKNQ010000051">
    <property type="protein sequence ID" value="MBJ7604048.1"/>
    <property type="molecule type" value="Genomic_DNA"/>
</dbReference>
<evidence type="ECO:0000313" key="1">
    <source>
        <dbReference type="EMBL" id="MBJ7604048.1"/>
    </source>
</evidence>
<gene>
    <name evidence="1" type="ORF">JF888_12780</name>
</gene>
<reference evidence="1 2" key="1">
    <citation type="submission" date="2020-10" db="EMBL/GenBank/DDBJ databases">
        <title>Ca. Dormibacterota MAGs.</title>
        <authorList>
            <person name="Montgomery K."/>
        </authorList>
    </citation>
    <scope>NUCLEOTIDE SEQUENCE [LARGE SCALE GENOMIC DNA]</scope>
    <source>
        <strain evidence="1">SC8811_S16_3</strain>
    </source>
</reference>
<proteinExistence type="predicted"/>
<comment type="caution">
    <text evidence="1">The sequence shown here is derived from an EMBL/GenBank/DDBJ whole genome shotgun (WGS) entry which is preliminary data.</text>
</comment>
<name>A0A934KJQ1_9BACT</name>